<dbReference type="OrthoDB" id="6746758at2759"/>
<proteinExistence type="predicted"/>
<reference evidence="1" key="1">
    <citation type="submission" date="2021-04" db="EMBL/GenBank/DDBJ databases">
        <authorList>
            <person name="Tunstrom K."/>
        </authorList>
    </citation>
    <scope>NUCLEOTIDE SEQUENCE</scope>
</reference>
<dbReference type="AlphaFoldDB" id="A0A8S3XI24"/>
<evidence type="ECO:0000313" key="1">
    <source>
        <dbReference type="EMBL" id="CAG5021859.1"/>
    </source>
</evidence>
<evidence type="ECO:0000313" key="2">
    <source>
        <dbReference type="Proteomes" id="UP000691718"/>
    </source>
</evidence>
<dbReference type="EMBL" id="CAJQZP010001146">
    <property type="protein sequence ID" value="CAG5021859.1"/>
    <property type="molecule type" value="Genomic_DNA"/>
</dbReference>
<gene>
    <name evidence="1" type="ORF">PAPOLLO_LOCUS17627</name>
</gene>
<comment type="caution">
    <text evidence="1">The sequence shown here is derived from an EMBL/GenBank/DDBJ whole genome shotgun (WGS) entry which is preliminary data.</text>
</comment>
<sequence length="154" mass="18052">MYNNRSKKIMYMFVFTAARQDPDPYEVELLYFKDFNRWDAISEKYFKGNLTGKISKIRVITFKKKRDTEIAVKNSMNVNAKTYFIEVQSKTKISPPACYKSQLATSKAKHDDLLKLCREKVIPEIFFNEYYSLTTANNVTDTLPQTDVKDDDIE</sequence>
<keyword evidence="2" id="KW-1185">Reference proteome</keyword>
<accession>A0A8S3XI24</accession>
<dbReference type="Proteomes" id="UP000691718">
    <property type="component" value="Unassembled WGS sequence"/>
</dbReference>
<protein>
    <submittedName>
        <fullName evidence="1">(apollo) hypothetical protein</fullName>
    </submittedName>
</protein>
<name>A0A8S3XI24_PARAO</name>
<organism evidence="1 2">
    <name type="scientific">Parnassius apollo</name>
    <name type="common">Apollo butterfly</name>
    <name type="synonym">Papilio apollo</name>
    <dbReference type="NCBI Taxonomy" id="110799"/>
    <lineage>
        <taxon>Eukaryota</taxon>
        <taxon>Metazoa</taxon>
        <taxon>Ecdysozoa</taxon>
        <taxon>Arthropoda</taxon>
        <taxon>Hexapoda</taxon>
        <taxon>Insecta</taxon>
        <taxon>Pterygota</taxon>
        <taxon>Neoptera</taxon>
        <taxon>Endopterygota</taxon>
        <taxon>Lepidoptera</taxon>
        <taxon>Glossata</taxon>
        <taxon>Ditrysia</taxon>
        <taxon>Papilionoidea</taxon>
        <taxon>Papilionidae</taxon>
        <taxon>Parnassiinae</taxon>
        <taxon>Parnassini</taxon>
        <taxon>Parnassius</taxon>
        <taxon>Parnassius</taxon>
    </lineage>
</organism>